<dbReference type="Proteomes" id="UP000316476">
    <property type="component" value="Unassembled WGS sequence"/>
</dbReference>
<proteinExistence type="predicted"/>
<dbReference type="RefSeq" id="WP_146411596.1">
    <property type="nucleotide sequence ID" value="NZ_SJPZ01000001.1"/>
</dbReference>
<name>A0A5C6FVZ0_9PLAN</name>
<evidence type="ECO:0000313" key="2">
    <source>
        <dbReference type="Proteomes" id="UP000316476"/>
    </source>
</evidence>
<gene>
    <name evidence="1" type="ORF">V7x_10450</name>
</gene>
<protein>
    <submittedName>
        <fullName evidence="1">Uncharacterized protein</fullName>
    </submittedName>
</protein>
<accession>A0A5C6FVZ0</accession>
<organism evidence="1 2">
    <name type="scientific">Crateriforma conspicua</name>
    <dbReference type="NCBI Taxonomy" id="2527996"/>
    <lineage>
        <taxon>Bacteria</taxon>
        <taxon>Pseudomonadati</taxon>
        <taxon>Planctomycetota</taxon>
        <taxon>Planctomycetia</taxon>
        <taxon>Planctomycetales</taxon>
        <taxon>Planctomycetaceae</taxon>
        <taxon>Crateriforma</taxon>
    </lineage>
</organism>
<comment type="caution">
    <text evidence="1">The sequence shown here is derived from an EMBL/GenBank/DDBJ whole genome shotgun (WGS) entry which is preliminary data.</text>
</comment>
<reference evidence="1 2" key="1">
    <citation type="submission" date="2019-02" db="EMBL/GenBank/DDBJ databases">
        <title>Deep-cultivation of Planctomycetes and their phenomic and genomic characterization uncovers novel biology.</title>
        <authorList>
            <person name="Wiegand S."/>
            <person name="Jogler M."/>
            <person name="Boedeker C."/>
            <person name="Pinto D."/>
            <person name="Vollmers J."/>
            <person name="Rivas-Marin E."/>
            <person name="Kohn T."/>
            <person name="Peeters S.H."/>
            <person name="Heuer A."/>
            <person name="Rast P."/>
            <person name="Oberbeckmann S."/>
            <person name="Bunk B."/>
            <person name="Jeske O."/>
            <person name="Meyerdierks A."/>
            <person name="Storesund J.E."/>
            <person name="Kallscheuer N."/>
            <person name="Luecker S."/>
            <person name="Lage O.M."/>
            <person name="Pohl T."/>
            <person name="Merkel B.J."/>
            <person name="Hornburger P."/>
            <person name="Mueller R.-W."/>
            <person name="Bruemmer F."/>
            <person name="Labrenz M."/>
            <person name="Spormann A.M."/>
            <person name="Op Den Camp H."/>
            <person name="Overmann J."/>
            <person name="Amann R."/>
            <person name="Jetten M.S.M."/>
            <person name="Mascher T."/>
            <person name="Medema M.H."/>
            <person name="Devos D.P."/>
            <person name="Kaster A.-K."/>
            <person name="Ovreas L."/>
            <person name="Rohde M."/>
            <person name="Galperin M.Y."/>
            <person name="Jogler C."/>
        </authorList>
    </citation>
    <scope>NUCLEOTIDE SEQUENCE [LARGE SCALE GENOMIC DNA]</scope>
    <source>
        <strain evidence="1 2">V7</strain>
    </source>
</reference>
<evidence type="ECO:0000313" key="1">
    <source>
        <dbReference type="EMBL" id="TWU65498.1"/>
    </source>
</evidence>
<dbReference type="EMBL" id="SJPZ01000001">
    <property type="protein sequence ID" value="TWU65498.1"/>
    <property type="molecule type" value="Genomic_DNA"/>
</dbReference>
<sequence length="67" mass="6918">MISLETEGFKGTEVFLGSRVIGDGVDDASLDEAVANGSKGEITMFLRLNPNKTAASAGEGKATVTEL</sequence>
<dbReference type="AlphaFoldDB" id="A0A5C6FVZ0"/>